<proteinExistence type="predicted"/>
<evidence type="ECO:0000313" key="1">
    <source>
        <dbReference type="EMBL" id="GAA1695271.1"/>
    </source>
</evidence>
<name>A0ABN2HXP2_9ACTN</name>
<dbReference type="Proteomes" id="UP001500618">
    <property type="component" value="Unassembled WGS sequence"/>
</dbReference>
<organism evidence="1 2">
    <name type="scientific">Fodinicola feengrottensis</name>
    <dbReference type="NCBI Taxonomy" id="435914"/>
    <lineage>
        <taxon>Bacteria</taxon>
        <taxon>Bacillati</taxon>
        <taxon>Actinomycetota</taxon>
        <taxon>Actinomycetes</taxon>
        <taxon>Mycobacteriales</taxon>
        <taxon>Fodinicola</taxon>
    </lineage>
</organism>
<dbReference type="SUPFAM" id="SSF53448">
    <property type="entry name" value="Nucleotide-diphospho-sugar transferases"/>
    <property type="match status" value="1"/>
</dbReference>
<keyword evidence="2" id="KW-1185">Reference proteome</keyword>
<accession>A0ABN2HXP2</accession>
<comment type="caution">
    <text evidence="1">The sequence shown here is derived from an EMBL/GenBank/DDBJ whole genome shotgun (WGS) entry which is preliminary data.</text>
</comment>
<gene>
    <name evidence="1" type="ORF">GCM10009765_50610</name>
</gene>
<sequence length="192" mass="20399">MSSTAEPTDDEAAAPVIEIVLPVRNRGPEFAADVNVLYAALAAGRAPFRLVIADAGSTDGSWLVARRLAAELPDVYAQQTHHRGRVEAVRQVWEASDADVVADLHTLSLLGRTDVLPGLADLVAGKIDVSVGAGYLAVRTVIAQALLSDMSGHVRRFEAALLAAASRHGLRVRKASRRSDLLARLLLLGRPS</sequence>
<dbReference type="InterPro" id="IPR029044">
    <property type="entry name" value="Nucleotide-diphossugar_trans"/>
</dbReference>
<dbReference type="RefSeq" id="WP_344312975.1">
    <property type="nucleotide sequence ID" value="NZ_BAAANY010000020.1"/>
</dbReference>
<dbReference type="Gene3D" id="3.90.550.10">
    <property type="entry name" value="Spore Coat Polysaccharide Biosynthesis Protein SpsA, Chain A"/>
    <property type="match status" value="1"/>
</dbReference>
<evidence type="ECO:0000313" key="2">
    <source>
        <dbReference type="Proteomes" id="UP001500618"/>
    </source>
</evidence>
<protein>
    <recommendedName>
        <fullName evidence="3">Glycosyltransferase</fullName>
    </recommendedName>
</protein>
<evidence type="ECO:0008006" key="3">
    <source>
        <dbReference type="Google" id="ProtNLM"/>
    </source>
</evidence>
<dbReference type="CDD" id="cd00761">
    <property type="entry name" value="Glyco_tranf_GTA_type"/>
    <property type="match status" value="1"/>
</dbReference>
<reference evidence="1 2" key="1">
    <citation type="journal article" date="2019" name="Int. J. Syst. Evol. Microbiol.">
        <title>The Global Catalogue of Microorganisms (GCM) 10K type strain sequencing project: providing services to taxonomists for standard genome sequencing and annotation.</title>
        <authorList>
            <consortium name="The Broad Institute Genomics Platform"/>
            <consortium name="The Broad Institute Genome Sequencing Center for Infectious Disease"/>
            <person name="Wu L."/>
            <person name="Ma J."/>
        </authorList>
    </citation>
    <scope>NUCLEOTIDE SEQUENCE [LARGE SCALE GENOMIC DNA]</scope>
    <source>
        <strain evidence="1 2">JCM 14718</strain>
    </source>
</reference>
<dbReference type="EMBL" id="BAAANY010000020">
    <property type="protein sequence ID" value="GAA1695271.1"/>
    <property type="molecule type" value="Genomic_DNA"/>
</dbReference>